<dbReference type="EMBL" id="SLWA01000002">
    <property type="protein sequence ID" value="TCN60118.1"/>
    <property type="molecule type" value="Genomic_DNA"/>
</dbReference>
<dbReference type="SFLD" id="SFLDS00003">
    <property type="entry name" value="Haloacid_Dehalogenase"/>
    <property type="match status" value="1"/>
</dbReference>
<evidence type="ECO:0000313" key="4">
    <source>
        <dbReference type="Proteomes" id="UP000298340"/>
    </source>
</evidence>
<comment type="caution">
    <text evidence="2">The sequence shown here is derived from an EMBL/GenBank/DDBJ whole genome shotgun (WGS) entry which is preliminary data.</text>
</comment>
<reference evidence="2 4" key="2">
    <citation type="journal article" date="2018" name="Syst. Appl. Microbiol.">
        <title>Flavobacterium circumlabens sp. nov. and Flavobacterium cupreum sp. nov., two psychrotrophic species isolated from Antarctic environmental samples.</title>
        <authorList>
            <person name="Kralova S."/>
            <person name="Busse H.J."/>
            <person name="Svec P."/>
            <person name="Maslanova I."/>
            <person name="Stankova E."/>
            <person name="Bartak M."/>
            <person name="Sedlacek I."/>
        </authorList>
    </citation>
    <scope>NUCLEOTIDE SEQUENCE [LARGE SCALE GENOMIC DNA]</scope>
    <source>
        <strain evidence="2 4">CCM 8828</strain>
    </source>
</reference>
<dbReference type="SFLD" id="SFLDG01135">
    <property type="entry name" value="C1.5.6:_HAD__Beta-PGM__Phospha"/>
    <property type="match status" value="1"/>
</dbReference>
<dbReference type="GO" id="GO:0005829">
    <property type="term" value="C:cytosol"/>
    <property type="evidence" value="ECO:0007669"/>
    <property type="project" value="TreeGrafter"/>
</dbReference>
<dbReference type="PANTHER" id="PTHR43434">
    <property type="entry name" value="PHOSPHOGLYCOLATE PHOSPHATASE"/>
    <property type="match status" value="1"/>
</dbReference>
<dbReference type="InterPro" id="IPR023198">
    <property type="entry name" value="PGP-like_dom2"/>
</dbReference>
<dbReference type="Pfam" id="PF13419">
    <property type="entry name" value="HAD_2"/>
    <property type="match status" value="1"/>
</dbReference>
<evidence type="ECO:0000313" key="2">
    <source>
        <dbReference type="EMBL" id="TEB45434.1"/>
    </source>
</evidence>
<dbReference type="GO" id="GO:0008967">
    <property type="term" value="F:phosphoglycolate phosphatase activity"/>
    <property type="evidence" value="ECO:0007669"/>
    <property type="project" value="TreeGrafter"/>
</dbReference>
<dbReference type="SFLD" id="SFLDG01129">
    <property type="entry name" value="C1.5:_HAD__Beta-PGM__Phosphata"/>
    <property type="match status" value="1"/>
</dbReference>
<dbReference type="InterPro" id="IPR006439">
    <property type="entry name" value="HAD-SF_hydro_IA"/>
</dbReference>
<dbReference type="EMBL" id="QWDN01000002">
    <property type="protein sequence ID" value="TEB45434.1"/>
    <property type="molecule type" value="Genomic_DNA"/>
</dbReference>
<reference evidence="1 3" key="1">
    <citation type="journal article" date="2015" name="Stand. Genomic Sci.">
        <title>Genomic Encyclopedia of Bacterial and Archaeal Type Strains, Phase III: the genomes of soil and plant-associated and newly described type strains.</title>
        <authorList>
            <person name="Whitman W.B."/>
            <person name="Woyke T."/>
            <person name="Klenk H.P."/>
            <person name="Zhou Y."/>
            <person name="Lilburn T.G."/>
            <person name="Beck B.J."/>
            <person name="De Vos P."/>
            <person name="Vandamme P."/>
            <person name="Eisen J.A."/>
            <person name="Garrity G."/>
            <person name="Hugenholtz P."/>
            <person name="Kyrpides N.C."/>
        </authorList>
    </citation>
    <scope>NUCLEOTIDE SEQUENCE [LARGE SCALE GENOMIC DNA]</scope>
    <source>
        <strain evidence="1 3">P5626</strain>
    </source>
</reference>
<dbReference type="Proteomes" id="UP000298340">
    <property type="component" value="Unassembled WGS sequence"/>
</dbReference>
<dbReference type="AlphaFoldDB" id="A0A4Y7UGC3"/>
<proteinExistence type="predicted"/>
<evidence type="ECO:0000313" key="3">
    <source>
        <dbReference type="Proteomes" id="UP000295270"/>
    </source>
</evidence>
<dbReference type="InterPro" id="IPR036412">
    <property type="entry name" value="HAD-like_sf"/>
</dbReference>
<dbReference type="InterPro" id="IPR041492">
    <property type="entry name" value="HAD_2"/>
</dbReference>
<dbReference type="NCBIfam" id="TIGR03351">
    <property type="entry name" value="PhnX-like"/>
    <property type="match status" value="1"/>
</dbReference>
<dbReference type="InterPro" id="IPR023214">
    <property type="entry name" value="HAD_sf"/>
</dbReference>
<evidence type="ECO:0000313" key="1">
    <source>
        <dbReference type="EMBL" id="TCN60118.1"/>
    </source>
</evidence>
<dbReference type="Gene3D" id="3.40.50.1000">
    <property type="entry name" value="HAD superfamily/HAD-like"/>
    <property type="match status" value="1"/>
</dbReference>
<dbReference type="PANTHER" id="PTHR43434:SF19">
    <property type="entry name" value="PHOSPHONOACETALDEHYDE HYDROLASE"/>
    <property type="match status" value="1"/>
</dbReference>
<protein>
    <submittedName>
        <fullName evidence="2">Phosphonatase-like hydrolase</fullName>
    </submittedName>
</protein>
<dbReference type="GO" id="GO:0006281">
    <property type="term" value="P:DNA repair"/>
    <property type="evidence" value="ECO:0007669"/>
    <property type="project" value="TreeGrafter"/>
</dbReference>
<keyword evidence="3" id="KW-1185">Reference proteome</keyword>
<gene>
    <name evidence="2" type="ORF">D0809_09295</name>
    <name evidence="1" type="ORF">EV142_102738</name>
</gene>
<dbReference type="InterPro" id="IPR022468">
    <property type="entry name" value="PhnX-like"/>
</dbReference>
<name>A0A4Y7UGC3_9FLAO</name>
<dbReference type="SUPFAM" id="SSF56784">
    <property type="entry name" value="HAD-like"/>
    <property type="match status" value="1"/>
</dbReference>
<reference evidence="1" key="3">
    <citation type="submission" date="2019-03" db="EMBL/GenBank/DDBJ databases">
        <authorList>
            <person name="Whitman W."/>
            <person name="Huntemann M."/>
            <person name="Clum A."/>
            <person name="Pillay M."/>
            <person name="Palaniappan K."/>
            <person name="Varghese N."/>
            <person name="Mikhailova N."/>
            <person name="Stamatis D."/>
            <person name="Reddy T."/>
            <person name="Daum C."/>
            <person name="Shapiro N."/>
            <person name="Ivanova N."/>
            <person name="Kyrpides N."/>
            <person name="Woyke T."/>
        </authorList>
    </citation>
    <scope>NUCLEOTIDE SEQUENCE</scope>
    <source>
        <strain evidence="1">P5626</strain>
    </source>
</reference>
<dbReference type="NCBIfam" id="TIGR01549">
    <property type="entry name" value="HAD-SF-IA-v1"/>
    <property type="match status" value="1"/>
</dbReference>
<dbReference type="Proteomes" id="UP000295270">
    <property type="component" value="Unassembled WGS sequence"/>
</dbReference>
<dbReference type="InterPro" id="IPR050155">
    <property type="entry name" value="HAD-like_hydrolase_sf"/>
</dbReference>
<organism evidence="2 4">
    <name type="scientific">Flavobacterium circumlabens</name>
    <dbReference type="NCBI Taxonomy" id="2133765"/>
    <lineage>
        <taxon>Bacteria</taxon>
        <taxon>Pseudomonadati</taxon>
        <taxon>Bacteroidota</taxon>
        <taxon>Flavobacteriia</taxon>
        <taxon>Flavobacteriales</taxon>
        <taxon>Flavobacteriaceae</taxon>
        <taxon>Flavobacterium</taxon>
    </lineage>
</organism>
<sequence>MKINEMEMVVFDMAGTTINEQNIVYKTLHKAINHFGIEVSLETVLSLGAGKEKYQAIKDILKELNSNDVEKAYQIFEYFKEILDQEYLTARVLPIEGVEEVLENLKKDGVKVVLNTGYSSHVANTLLEKLNWKKDTHYDALITADDVDLGRPFPDMIHKAMQLFQIKDATKVLKAGDSAIDIEEGKNARCGITIGVLSGAQTRVQLEKAKPDYILDSLASLYSVENLATD</sequence>
<dbReference type="OrthoDB" id="5504491at2"/>
<accession>A0A4Y7UGC3</accession>
<dbReference type="Gene3D" id="1.10.150.240">
    <property type="entry name" value="Putative phosphatase, domain 2"/>
    <property type="match status" value="1"/>
</dbReference>
<dbReference type="RefSeq" id="WP_132034304.1">
    <property type="nucleotide sequence ID" value="NZ_QWDN01000002.1"/>
</dbReference>
<keyword evidence="2" id="KW-0378">Hydrolase</keyword>